<dbReference type="PROSITE" id="PS51109">
    <property type="entry name" value="G5"/>
    <property type="match status" value="1"/>
</dbReference>
<proteinExistence type="predicted"/>
<evidence type="ECO:0000256" key="2">
    <source>
        <dbReference type="SAM" id="Phobius"/>
    </source>
</evidence>
<reference evidence="4 5" key="1">
    <citation type="submission" date="2018-02" db="EMBL/GenBank/DDBJ databases">
        <title>Genomic Encyclopedia of Archaeal and Bacterial Type Strains, Phase II (KMG-II): from individual species to whole genera.</title>
        <authorList>
            <person name="Goeker M."/>
        </authorList>
    </citation>
    <scope>NUCLEOTIDE SEQUENCE [LARGE SCALE GENOMIC DNA]</scope>
    <source>
        <strain evidence="4 5">DSM 15099</strain>
    </source>
</reference>
<dbReference type="InterPro" id="IPR050570">
    <property type="entry name" value="Cell_wall_metabolism_enzyme"/>
</dbReference>
<dbReference type="PANTHER" id="PTHR21666:SF270">
    <property type="entry name" value="MUREIN HYDROLASE ACTIVATOR ENVC"/>
    <property type="match status" value="1"/>
</dbReference>
<keyword evidence="2" id="KW-1133">Transmembrane helix</keyword>
<dbReference type="Pfam" id="PF01551">
    <property type="entry name" value="Peptidase_M23"/>
    <property type="match status" value="1"/>
</dbReference>
<gene>
    <name evidence="4" type="ORF">BD821_1159</name>
</gene>
<keyword evidence="2" id="KW-0472">Membrane</keyword>
<dbReference type="Gene3D" id="2.20.230.10">
    <property type="entry name" value="Resuscitation-promoting factor rpfb"/>
    <property type="match status" value="1"/>
</dbReference>
<accession>A0A2S6FVS6</accession>
<dbReference type="RefSeq" id="WP_104410382.1">
    <property type="nucleotide sequence ID" value="NZ_PTIS01000015.1"/>
</dbReference>
<dbReference type="Pfam" id="PF07501">
    <property type="entry name" value="G5"/>
    <property type="match status" value="1"/>
</dbReference>
<dbReference type="AlphaFoldDB" id="A0A2S6FVS6"/>
<dbReference type="GO" id="GO:0004222">
    <property type="term" value="F:metalloendopeptidase activity"/>
    <property type="evidence" value="ECO:0007669"/>
    <property type="project" value="TreeGrafter"/>
</dbReference>
<keyword evidence="1" id="KW-0732">Signal</keyword>
<evidence type="ECO:0000259" key="3">
    <source>
        <dbReference type="PROSITE" id="PS51109"/>
    </source>
</evidence>
<evidence type="ECO:0000256" key="1">
    <source>
        <dbReference type="ARBA" id="ARBA00022729"/>
    </source>
</evidence>
<dbReference type="PANTHER" id="PTHR21666">
    <property type="entry name" value="PEPTIDASE-RELATED"/>
    <property type="match status" value="1"/>
</dbReference>
<sequence>MKKRYISIIKTSIIISLFIIPLLVIYINSGYNLAYAAYVEGNCVAYYKDKEKVIDIYNKILDKNKDIKINEGIKFERIITKTSSLNNYDSIVSNIKASLDKEVDCLVLKIDEINLGILRDKDRCEDLFNLVKEHYIRVNDLNKEDIINTSINNNIYYIPYRAYESQIKTPEEIYKVIKELDSSKENPIMSVNIIGIKNDIEDIKEDTTIKSTDEYYMGEFKVQELGKEGKRRIEKQVNITNAKVISETMIKEEIIEAPKNKVILKGTKNPIGTTISFLERPSRGAITSNFGARWNNESHHGVDIAGNTGDPIGAALDGVVNKVGYDSIYGKYIKIDHGKGIETLYGHCSSISKGKGDTIKKGDVIGRVGSTGRSTGPHIHFELRLNGKAENPMTYMK</sequence>
<dbReference type="InterPro" id="IPR016047">
    <property type="entry name" value="M23ase_b-sheet_dom"/>
</dbReference>
<protein>
    <submittedName>
        <fullName evidence="4">Surface rod structure-forming protein G</fullName>
    </submittedName>
</protein>
<dbReference type="InterPro" id="IPR011055">
    <property type="entry name" value="Dup_hybrid_motif"/>
</dbReference>
<feature type="transmembrane region" description="Helical" evidence="2">
    <location>
        <begin position="7"/>
        <end position="27"/>
    </location>
</feature>
<dbReference type="SUPFAM" id="SSF51261">
    <property type="entry name" value="Duplicated hybrid motif"/>
    <property type="match status" value="1"/>
</dbReference>
<comment type="caution">
    <text evidence="4">The sequence shown here is derived from an EMBL/GenBank/DDBJ whole genome shotgun (WGS) entry which is preliminary data.</text>
</comment>
<evidence type="ECO:0000313" key="4">
    <source>
        <dbReference type="EMBL" id="PPK46893.1"/>
    </source>
</evidence>
<dbReference type="SMART" id="SM01208">
    <property type="entry name" value="G5"/>
    <property type="match status" value="1"/>
</dbReference>
<dbReference type="Gene3D" id="2.70.70.10">
    <property type="entry name" value="Glucose Permease (Domain IIA)"/>
    <property type="match status" value="1"/>
</dbReference>
<dbReference type="EMBL" id="PTIS01000015">
    <property type="protein sequence ID" value="PPK46893.1"/>
    <property type="molecule type" value="Genomic_DNA"/>
</dbReference>
<dbReference type="STRING" id="37659.GCA_000703125_00954"/>
<dbReference type="CDD" id="cd12797">
    <property type="entry name" value="M23_peptidase"/>
    <property type="match status" value="1"/>
</dbReference>
<evidence type="ECO:0000313" key="5">
    <source>
        <dbReference type="Proteomes" id="UP000239863"/>
    </source>
</evidence>
<organism evidence="4 5">
    <name type="scientific">Clostridium algidicarnis DSM 15099</name>
    <dbReference type="NCBI Taxonomy" id="1121295"/>
    <lineage>
        <taxon>Bacteria</taxon>
        <taxon>Bacillati</taxon>
        <taxon>Bacillota</taxon>
        <taxon>Clostridia</taxon>
        <taxon>Eubacteriales</taxon>
        <taxon>Clostridiaceae</taxon>
        <taxon>Clostridium</taxon>
    </lineage>
</organism>
<dbReference type="Proteomes" id="UP000239863">
    <property type="component" value="Unassembled WGS sequence"/>
</dbReference>
<keyword evidence="2" id="KW-0812">Transmembrane</keyword>
<dbReference type="OrthoDB" id="9809488at2"/>
<name>A0A2S6FVS6_9CLOT</name>
<feature type="domain" description="G5" evidence="3">
    <location>
        <begin position="188"/>
        <end position="269"/>
    </location>
</feature>
<dbReference type="InterPro" id="IPR011098">
    <property type="entry name" value="G5_dom"/>
</dbReference>